<protein>
    <submittedName>
        <fullName evidence="2">ParB N-terminal domain-containing protein</fullName>
    </submittedName>
</protein>
<name>A0ABX8TN72_9CAUL</name>
<evidence type="ECO:0000259" key="1">
    <source>
        <dbReference type="SMART" id="SM00470"/>
    </source>
</evidence>
<dbReference type="SMART" id="SM00470">
    <property type="entry name" value="ParB"/>
    <property type="match status" value="1"/>
</dbReference>
<reference evidence="2 3" key="1">
    <citation type="submission" date="2021-07" db="EMBL/GenBank/DDBJ databases">
        <title>Isolation and characterization of bacteria from a gold mining with a capacity of golden bioaccumulation.</title>
        <authorList>
            <person name="Yang X.J."/>
        </authorList>
    </citation>
    <scope>NUCLEOTIDE SEQUENCE [LARGE SCALE GENOMIC DNA]</scope>
    <source>
        <strain evidence="2 3">Au29</strain>
    </source>
</reference>
<dbReference type="InterPro" id="IPR011111">
    <property type="entry name" value="Plasmid_RepB"/>
</dbReference>
<dbReference type="Proteomes" id="UP000824334">
    <property type="component" value="Chromosome"/>
</dbReference>
<gene>
    <name evidence="2" type="ORF">KWG56_05815</name>
</gene>
<accession>A0ABX8TN72</accession>
<sequence length="299" mass="33734">MSKDVKAAFEDRLVTLALDDILPMRRLTDQALKSVKYRRISRSVEEVGVIEPLVVARPRTPGAWMLLDGHVRLAILRGLGAVETRCLVADDDEAFTYNRRVNRLATIQEHYMIVRALERGVSEEKLARALDVDVKAIQRRRSLLEGVAPEVVDLLKTHSVNPVTFDVLRKMRPMRQVEAAELMLSANNFTSAYAKALLAATRQTDLIRPDKPKRVGGMTSDQMARMEREMASLTKDFRALEASYGDDVLHLVLASGYLNRLLGNTLIERYLTTRHPELVEEFRAIISASSLDEADRPEP</sequence>
<evidence type="ECO:0000313" key="2">
    <source>
        <dbReference type="EMBL" id="QYC11492.1"/>
    </source>
</evidence>
<feature type="domain" description="ParB-like N-terminal" evidence="1">
    <location>
        <begin position="14"/>
        <end position="107"/>
    </location>
</feature>
<evidence type="ECO:0000313" key="3">
    <source>
        <dbReference type="Proteomes" id="UP000824334"/>
    </source>
</evidence>
<proteinExistence type="predicted"/>
<dbReference type="InterPro" id="IPR003115">
    <property type="entry name" value="ParB_N"/>
</dbReference>
<keyword evidence="3" id="KW-1185">Reference proteome</keyword>
<dbReference type="Pfam" id="PF07506">
    <property type="entry name" value="RepB"/>
    <property type="match status" value="1"/>
</dbReference>
<dbReference type="EMBL" id="CP080034">
    <property type="protein sequence ID" value="QYC11492.1"/>
    <property type="molecule type" value="Genomic_DNA"/>
</dbReference>
<organism evidence="2 3">
    <name type="scientific">Brevundimonas nasdae</name>
    <dbReference type="NCBI Taxonomy" id="172043"/>
    <lineage>
        <taxon>Bacteria</taxon>
        <taxon>Pseudomonadati</taxon>
        <taxon>Pseudomonadota</taxon>
        <taxon>Alphaproteobacteria</taxon>
        <taxon>Caulobacterales</taxon>
        <taxon>Caulobacteraceae</taxon>
        <taxon>Brevundimonas</taxon>
    </lineage>
</organism>